<feature type="transmembrane region" description="Helical" evidence="5">
    <location>
        <begin position="354"/>
        <end position="378"/>
    </location>
</feature>
<reference evidence="7 8" key="1">
    <citation type="submission" date="2019-07" db="EMBL/GenBank/DDBJ databases">
        <title>Rhodococcus cavernicolus sp. nov., isolated from a cave.</title>
        <authorList>
            <person name="Lee S.D."/>
        </authorList>
    </citation>
    <scope>NUCLEOTIDE SEQUENCE [LARGE SCALE GENOMIC DNA]</scope>
    <source>
        <strain evidence="7 8">C1-24</strain>
    </source>
</reference>
<comment type="caution">
    <text evidence="7">The sequence shown here is derived from an EMBL/GenBank/DDBJ whole genome shotgun (WGS) entry which is preliminary data.</text>
</comment>
<evidence type="ECO:0000256" key="1">
    <source>
        <dbReference type="ARBA" id="ARBA00004651"/>
    </source>
</evidence>
<feature type="transmembrane region" description="Helical" evidence="5">
    <location>
        <begin position="293"/>
        <end position="313"/>
    </location>
</feature>
<keyword evidence="8" id="KW-1185">Reference proteome</keyword>
<feature type="transmembrane region" description="Helical" evidence="5">
    <location>
        <begin position="107"/>
        <end position="123"/>
    </location>
</feature>
<comment type="subcellular location">
    <subcellularLocation>
        <location evidence="1">Cell membrane</location>
        <topology evidence="1">Multi-pass membrane protein</topology>
    </subcellularLocation>
</comment>
<feature type="transmembrane region" description="Helical" evidence="5">
    <location>
        <begin position="242"/>
        <end position="262"/>
    </location>
</feature>
<feature type="transmembrane region" description="Helical" evidence="5">
    <location>
        <begin position="50"/>
        <end position="68"/>
    </location>
</feature>
<evidence type="ECO:0000256" key="4">
    <source>
        <dbReference type="ARBA" id="ARBA00023136"/>
    </source>
</evidence>
<feature type="transmembrane region" description="Helical" evidence="5">
    <location>
        <begin position="162"/>
        <end position="184"/>
    </location>
</feature>
<evidence type="ECO:0000313" key="8">
    <source>
        <dbReference type="Proteomes" id="UP000322244"/>
    </source>
</evidence>
<accession>A0A5A7S8A5</accession>
<name>A0A5A7S8A5_9NOCA</name>
<dbReference type="PROSITE" id="PS50850">
    <property type="entry name" value="MFS"/>
    <property type="match status" value="1"/>
</dbReference>
<evidence type="ECO:0000313" key="7">
    <source>
        <dbReference type="EMBL" id="KAA0018414.1"/>
    </source>
</evidence>
<feature type="transmembrane region" description="Helical" evidence="5">
    <location>
        <begin position="80"/>
        <end position="101"/>
    </location>
</feature>
<proteinExistence type="predicted"/>
<dbReference type="Gene3D" id="1.20.1250.20">
    <property type="entry name" value="MFS general substrate transporter like domains"/>
    <property type="match status" value="2"/>
</dbReference>
<keyword evidence="2 5" id="KW-0812">Transmembrane</keyword>
<dbReference type="GO" id="GO:0022857">
    <property type="term" value="F:transmembrane transporter activity"/>
    <property type="evidence" value="ECO:0007669"/>
    <property type="project" value="InterPro"/>
</dbReference>
<feature type="transmembrane region" description="Helical" evidence="5">
    <location>
        <begin position="205"/>
        <end position="230"/>
    </location>
</feature>
<dbReference type="InterPro" id="IPR020846">
    <property type="entry name" value="MFS_dom"/>
</dbReference>
<feature type="transmembrane region" description="Helical" evidence="5">
    <location>
        <begin position="269"/>
        <end position="287"/>
    </location>
</feature>
<dbReference type="Proteomes" id="UP000322244">
    <property type="component" value="Unassembled WGS sequence"/>
</dbReference>
<dbReference type="PANTHER" id="PTHR23537">
    <property type="match status" value="1"/>
</dbReference>
<keyword evidence="4 5" id="KW-0472">Membrane</keyword>
<dbReference type="PANTHER" id="PTHR23537:SF1">
    <property type="entry name" value="SUGAR TRANSPORTER"/>
    <property type="match status" value="1"/>
</dbReference>
<dbReference type="InterPro" id="IPR036259">
    <property type="entry name" value="MFS_trans_sf"/>
</dbReference>
<evidence type="ECO:0000256" key="3">
    <source>
        <dbReference type="ARBA" id="ARBA00022989"/>
    </source>
</evidence>
<dbReference type="InterPro" id="IPR010645">
    <property type="entry name" value="MFS_4"/>
</dbReference>
<dbReference type="Pfam" id="PF06779">
    <property type="entry name" value="MFS_4"/>
    <property type="match status" value="1"/>
</dbReference>
<dbReference type="GO" id="GO:0005886">
    <property type="term" value="C:plasma membrane"/>
    <property type="evidence" value="ECO:0007669"/>
    <property type="project" value="UniProtKB-SubCell"/>
</dbReference>
<evidence type="ECO:0000256" key="2">
    <source>
        <dbReference type="ARBA" id="ARBA00022692"/>
    </source>
</evidence>
<gene>
    <name evidence="7" type="ORF">FOY51_24105</name>
</gene>
<dbReference type="SUPFAM" id="SSF103473">
    <property type="entry name" value="MFS general substrate transporter"/>
    <property type="match status" value="1"/>
</dbReference>
<organism evidence="7 8">
    <name type="scientific">Antrihabitans cavernicola</name>
    <dbReference type="NCBI Taxonomy" id="2495913"/>
    <lineage>
        <taxon>Bacteria</taxon>
        <taxon>Bacillati</taxon>
        <taxon>Actinomycetota</taxon>
        <taxon>Actinomycetes</taxon>
        <taxon>Mycobacteriales</taxon>
        <taxon>Nocardiaceae</taxon>
        <taxon>Antrihabitans</taxon>
    </lineage>
</organism>
<feature type="transmembrane region" description="Helical" evidence="5">
    <location>
        <begin position="135"/>
        <end position="156"/>
    </location>
</feature>
<evidence type="ECO:0000259" key="6">
    <source>
        <dbReference type="PROSITE" id="PS50850"/>
    </source>
</evidence>
<sequence>MEVVAPNGRRIAVTAAAGLAAAMGVGRFVFTPLLPIMIASAHISANDGGVIATANYGGYLLGAVLLSVRPELSSTRSFRAWALILVISEAAMAFLDSTAAFSVARFLAGWASAAIFVGCASTVTRHRADGAAPGIAFAGVGVGIAVSGLLTFVAGQHLSWNALWLCSAVITAALVAPALNLQIASEPRSRAEVDGSAVTARVRTVWRLLLASYFLEGLGYIIVGTFLVAAVGGERSSATGPLVWILVGVSAVPATVLWSTVARRTCVEWALVSALVLQAIGTVLPALTSNSAVAMICAILFGGTFIGIVMLAMDFGSRLPIGRTAATLTALYSVGQVLGPLVVAPVIGSSYASAFAIASAVLVAASVAAIAVAVLATVKE</sequence>
<feature type="transmembrane region" description="Helical" evidence="5">
    <location>
        <begin position="12"/>
        <end position="30"/>
    </location>
</feature>
<feature type="transmembrane region" description="Helical" evidence="5">
    <location>
        <begin position="325"/>
        <end position="348"/>
    </location>
</feature>
<protein>
    <submittedName>
        <fullName evidence="7">YbfB/YjiJ family MFS transporter</fullName>
    </submittedName>
</protein>
<dbReference type="AlphaFoldDB" id="A0A5A7S8A5"/>
<dbReference type="OrthoDB" id="9797953at2"/>
<evidence type="ECO:0000256" key="5">
    <source>
        <dbReference type="SAM" id="Phobius"/>
    </source>
</evidence>
<keyword evidence="3 5" id="KW-1133">Transmembrane helix</keyword>
<dbReference type="EMBL" id="VLNY01000018">
    <property type="protein sequence ID" value="KAA0018414.1"/>
    <property type="molecule type" value="Genomic_DNA"/>
</dbReference>
<feature type="domain" description="Major facilitator superfamily (MFS) profile" evidence="6">
    <location>
        <begin position="10"/>
        <end position="380"/>
    </location>
</feature>